<feature type="transmembrane region" description="Helical" evidence="8">
    <location>
        <begin position="923"/>
        <end position="946"/>
    </location>
</feature>
<dbReference type="InterPro" id="IPR050352">
    <property type="entry name" value="ABCG_transporters"/>
</dbReference>
<dbReference type="AlphaFoldDB" id="A0A7S2EET5"/>
<evidence type="ECO:0000256" key="6">
    <source>
        <dbReference type="ARBA" id="ARBA00022989"/>
    </source>
</evidence>
<evidence type="ECO:0000256" key="8">
    <source>
        <dbReference type="SAM" id="Phobius"/>
    </source>
</evidence>
<evidence type="ECO:0000256" key="1">
    <source>
        <dbReference type="ARBA" id="ARBA00004141"/>
    </source>
</evidence>
<feature type="transmembrane region" description="Helical" evidence="8">
    <location>
        <begin position="958"/>
        <end position="979"/>
    </location>
</feature>
<feature type="transmembrane region" description="Helical" evidence="8">
    <location>
        <begin position="847"/>
        <end position="867"/>
    </location>
</feature>
<dbReference type="Gene3D" id="3.50.50.60">
    <property type="entry name" value="FAD/NAD(P)-binding domain"/>
    <property type="match status" value="2"/>
</dbReference>
<gene>
    <name evidence="10" type="ORF">DBRI1063_LOCUS11703</name>
</gene>
<dbReference type="InterPro" id="IPR027417">
    <property type="entry name" value="P-loop_NTPase"/>
</dbReference>
<feature type="transmembrane region" description="Helical" evidence="8">
    <location>
        <begin position="888"/>
        <end position="911"/>
    </location>
</feature>
<dbReference type="GO" id="GO:0005524">
    <property type="term" value="F:ATP binding"/>
    <property type="evidence" value="ECO:0007669"/>
    <property type="project" value="UniProtKB-KW"/>
</dbReference>
<dbReference type="InterPro" id="IPR017871">
    <property type="entry name" value="ABC_transporter-like_CS"/>
</dbReference>
<keyword evidence="4" id="KW-0547">Nucleotide-binding</keyword>
<dbReference type="GO" id="GO:0050660">
    <property type="term" value="F:flavin adenine dinucleotide binding"/>
    <property type="evidence" value="ECO:0007669"/>
    <property type="project" value="InterPro"/>
</dbReference>
<keyword evidence="5" id="KW-0067">ATP-binding</keyword>
<dbReference type="SMART" id="SM00382">
    <property type="entry name" value="AAA"/>
    <property type="match status" value="1"/>
</dbReference>
<dbReference type="PROSITE" id="PS50893">
    <property type="entry name" value="ABC_TRANSPORTER_2"/>
    <property type="match status" value="1"/>
</dbReference>
<dbReference type="GO" id="GO:0140359">
    <property type="term" value="F:ABC-type transporter activity"/>
    <property type="evidence" value="ECO:0007669"/>
    <property type="project" value="InterPro"/>
</dbReference>
<keyword evidence="2" id="KW-0813">Transport</keyword>
<feature type="domain" description="ABC transporter" evidence="9">
    <location>
        <begin position="466"/>
        <end position="727"/>
    </location>
</feature>
<evidence type="ECO:0000313" key="10">
    <source>
        <dbReference type="EMBL" id="CAD9331232.1"/>
    </source>
</evidence>
<dbReference type="Gene3D" id="3.40.50.300">
    <property type="entry name" value="P-loop containing nucleotide triphosphate hydrolases"/>
    <property type="match status" value="1"/>
</dbReference>
<sequence length="1056" mass="115510">MFQQRVLFSDSKDAIGVEVHSPAGDFSVYVCNGGKVFLNAGAYETPKLLMLSGVGPSDILAKFDIPMVHDNDNVGKNLIDRKEFAVGFPSVKNLQGDDTAILDFAAIKTEYWSSFVHKYSSEWGNVFGGCNLCSPSDQTESCYKEMFAGLLFYGINRKKEPPHLFPFYTAQRRPLTRGHISLSSSDFNDPPFVDDGWSKKYEDLSTNAKHDLETIVDAVQDTLIGVIKNTSFMERMGYDPSDNRTVVFSEQIKQVLMLVGSSAQDLEQCSFSSIAFEQNTKCTSWDDCVPTFPQLPINRDELRAVVFDLMGSSFHMSGTCKAGDVVEKETLAVKGVQGLYISDLSVLSQPADIHPMMTAMSLGIVLGNSTLSVPSGSHETFPVIVSIVCSIIVVCLMMWVAIDWKSRCRRSRAARDNLKHTNLLQGTLLTERNTSHGVPFIDDANNTTILEEQSTGNDNTCLSTLMAWSGVSCSYENQKKKKSVTTLFDSFGSMKEGTVTAIMGPSGAAKSTLVDILAGRKSVGHICGNFTVLGRTFNISGDGMDRLSQLIQGHSAYIPQQEYFYPTQTVEEAIAFTANMKYGRGDFNERMHLIYSCLDAVGLDAKTYASRKIGGDLAGGFSIRGLSGGERKRLALACVLALKPRMMFIDEITSGLDSENAITVMKLLKHLSVKQHVASMVIIHQPNPEVFALFDRLILLSKGRCMFSGPCQDLSTFYETNYDEALPVDAVIADDLIAKASVLDTASSLQLKSHYRGKLVDILQLDDQFSVIDIDDVLSPPSALWKLFVIFQRNLTNHYIRNVANVGARLISYALLSAMVGTIFWKVGNTDSSRGLDYNEAELVVRVITFLMNISYLLPFATIPIFVGDKKFLAAEIAIGLYSPWMYGVSQVFIELVFVTLASTLGASIAIPMCGMLNPTVPAWASFLTTLSTLIVSGLVGSTLILSCCMTLPTQDMAFLVGSTVSTISLGLSGGFLPFSDMLDVPYSLQWISPVKYSLQSVLIAQLKGTSAEKVLDLGGYNTPATVAENIGILGCIFVFFSIVTGIAMARVKEVR</sequence>
<keyword evidence="7 8" id="KW-0472">Membrane</keyword>
<dbReference type="SUPFAM" id="SSF54373">
    <property type="entry name" value="FAD-linked reductases, C-terminal domain"/>
    <property type="match status" value="1"/>
</dbReference>
<dbReference type="InterPro" id="IPR003593">
    <property type="entry name" value="AAA+_ATPase"/>
</dbReference>
<keyword evidence="3 8" id="KW-0812">Transmembrane</keyword>
<dbReference type="PANTHER" id="PTHR48041:SF139">
    <property type="entry name" value="PROTEIN SCARLET"/>
    <property type="match status" value="1"/>
</dbReference>
<dbReference type="SUPFAM" id="SSF51905">
    <property type="entry name" value="FAD/NAD(P)-binding domain"/>
    <property type="match status" value="1"/>
</dbReference>
<reference evidence="10" key="1">
    <citation type="submission" date="2021-01" db="EMBL/GenBank/DDBJ databases">
        <authorList>
            <person name="Corre E."/>
            <person name="Pelletier E."/>
            <person name="Niang G."/>
            <person name="Scheremetjew M."/>
            <person name="Finn R."/>
            <person name="Kale V."/>
            <person name="Holt S."/>
            <person name="Cochrane G."/>
            <person name="Meng A."/>
            <person name="Brown T."/>
            <person name="Cohen L."/>
        </authorList>
    </citation>
    <scope>NUCLEOTIDE SEQUENCE</scope>
    <source>
        <strain evidence="10">Pop2</strain>
    </source>
</reference>
<protein>
    <recommendedName>
        <fullName evidence="9">ABC transporter domain-containing protein</fullName>
    </recommendedName>
</protein>
<evidence type="ECO:0000256" key="4">
    <source>
        <dbReference type="ARBA" id="ARBA00022741"/>
    </source>
</evidence>
<feature type="transmembrane region" description="Helical" evidence="8">
    <location>
        <begin position="810"/>
        <end position="827"/>
    </location>
</feature>
<dbReference type="InterPro" id="IPR000172">
    <property type="entry name" value="GMC_OxRdtase_N"/>
</dbReference>
<keyword evidence="6 8" id="KW-1133">Transmembrane helix</keyword>
<feature type="transmembrane region" description="Helical" evidence="8">
    <location>
        <begin position="1031"/>
        <end position="1050"/>
    </location>
</feature>
<name>A0A7S2EET5_9STRA</name>
<dbReference type="GO" id="GO:0016614">
    <property type="term" value="F:oxidoreductase activity, acting on CH-OH group of donors"/>
    <property type="evidence" value="ECO:0007669"/>
    <property type="project" value="InterPro"/>
</dbReference>
<dbReference type="Pfam" id="PF00732">
    <property type="entry name" value="GMC_oxred_N"/>
    <property type="match status" value="1"/>
</dbReference>
<evidence type="ECO:0000256" key="3">
    <source>
        <dbReference type="ARBA" id="ARBA00022692"/>
    </source>
</evidence>
<dbReference type="GO" id="GO:0016020">
    <property type="term" value="C:membrane"/>
    <property type="evidence" value="ECO:0007669"/>
    <property type="project" value="UniProtKB-SubCell"/>
</dbReference>
<dbReference type="InterPro" id="IPR036188">
    <property type="entry name" value="FAD/NAD-bd_sf"/>
</dbReference>
<dbReference type="SUPFAM" id="SSF52540">
    <property type="entry name" value="P-loop containing nucleoside triphosphate hydrolases"/>
    <property type="match status" value="1"/>
</dbReference>
<evidence type="ECO:0000256" key="7">
    <source>
        <dbReference type="ARBA" id="ARBA00023136"/>
    </source>
</evidence>
<evidence type="ECO:0000259" key="9">
    <source>
        <dbReference type="PROSITE" id="PS50893"/>
    </source>
</evidence>
<dbReference type="PANTHER" id="PTHR48041">
    <property type="entry name" value="ABC TRANSPORTER G FAMILY MEMBER 28"/>
    <property type="match status" value="1"/>
</dbReference>
<dbReference type="Pfam" id="PF05199">
    <property type="entry name" value="GMC_oxred_C"/>
    <property type="match status" value="1"/>
</dbReference>
<evidence type="ECO:0000256" key="2">
    <source>
        <dbReference type="ARBA" id="ARBA00022448"/>
    </source>
</evidence>
<evidence type="ECO:0000256" key="5">
    <source>
        <dbReference type="ARBA" id="ARBA00022840"/>
    </source>
</evidence>
<proteinExistence type="predicted"/>
<dbReference type="InterPro" id="IPR003439">
    <property type="entry name" value="ABC_transporter-like_ATP-bd"/>
</dbReference>
<organism evidence="10">
    <name type="scientific">Ditylum brightwellii</name>
    <dbReference type="NCBI Taxonomy" id="49249"/>
    <lineage>
        <taxon>Eukaryota</taxon>
        <taxon>Sar</taxon>
        <taxon>Stramenopiles</taxon>
        <taxon>Ochrophyta</taxon>
        <taxon>Bacillariophyta</taxon>
        <taxon>Mediophyceae</taxon>
        <taxon>Lithodesmiophycidae</taxon>
        <taxon>Lithodesmiales</taxon>
        <taxon>Lithodesmiaceae</taxon>
        <taxon>Ditylum</taxon>
    </lineage>
</organism>
<accession>A0A7S2EET5</accession>
<dbReference type="EMBL" id="HBGN01018363">
    <property type="protein sequence ID" value="CAD9331232.1"/>
    <property type="molecule type" value="Transcribed_RNA"/>
</dbReference>
<dbReference type="Pfam" id="PF01061">
    <property type="entry name" value="ABC2_membrane"/>
    <property type="match status" value="1"/>
</dbReference>
<comment type="subcellular location">
    <subcellularLocation>
        <location evidence="1">Membrane</location>
        <topology evidence="1">Multi-pass membrane protein</topology>
    </subcellularLocation>
</comment>
<dbReference type="GO" id="GO:0016887">
    <property type="term" value="F:ATP hydrolysis activity"/>
    <property type="evidence" value="ECO:0007669"/>
    <property type="project" value="InterPro"/>
</dbReference>
<dbReference type="InterPro" id="IPR007867">
    <property type="entry name" value="GMC_OxRtase_C"/>
</dbReference>
<dbReference type="PROSITE" id="PS00624">
    <property type="entry name" value="GMC_OXRED_2"/>
    <property type="match status" value="1"/>
</dbReference>
<dbReference type="InterPro" id="IPR013525">
    <property type="entry name" value="ABC2_TM"/>
</dbReference>
<dbReference type="PROSITE" id="PS00211">
    <property type="entry name" value="ABC_TRANSPORTER_1"/>
    <property type="match status" value="1"/>
</dbReference>
<dbReference type="Pfam" id="PF00005">
    <property type="entry name" value="ABC_tran"/>
    <property type="match status" value="1"/>
</dbReference>
<feature type="transmembrane region" description="Helical" evidence="8">
    <location>
        <begin position="381"/>
        <end position="402"/>
    </location>
</feature>